<comment type="similarity">
    <text evidence="1 3">Belongs to the EXO70 family.</text>
</comment>
<comment type="caution">
    <text evidence="6">The sequence shown here is derived from an EMBL/GenBank/DDBJ whole genome shotgun (WGS) entry which is preliminary data.</text>
</comment>
<sequence>MKTSSSSNPSFPLRRCPFKSPSPRFRSPPTCKLSETLMAESMERISDALREQSSGSQAMDLLYCVNDLQRAMQLLVIENSSSELLVRSHSLMQIAMKRLQNEIFIIVTRNQISVPDSAVSDLKAIANCMVGAGYGKECAEVYTLIRKSMVDEALYDLGVNNLSTSQIQKMDWKVLEKRVNNWISASEVAVKTLFTREKILCNEVFSASDEISKSCFAEITNDGAVSVLRFAGTVGKYNKLSVEKIFRFLDLYQGISKLLPEIDSIFDSSSVSAVRSQAVRSRLKLGVAIRAMLARFETAIQKDSSTTPPGGAVHPLTRYVMNYLVFLSDYTGDVSEIIADWPSSMQSPLPEAYFSIQRPGEDDAGPTAVSERFAWLILLLLCKLDGKTKMYRDVPLSYLFLANNLNYVVSKVRHSNLDTMLGSGWASMHEEKVKQYIANYERMGWEKVLSSLPDDPTSDISGAVLKNRFVKFNSGLEEALQKQSSWVIPDPELRDRVKVSLVNRIVPGYRVLFDGYRSKLQDGEVVVKFNPDSLQDCLSDMFDVNMGNVLHRTKLHTSIIHGHRQHRRVLTGH</sequence>
<dbReference type="EMBL" id="CAMAPF010000150">
    <property type="protein sequence ID" value="CAH9109085.1"/>
    <property type="molecule type" value="Genomic_DNA"/>
</dbReference>
<dbReference type="PANTHER" id="PTHR12542">
    <property type="entry name" value="EXOCYST COMPLEX PROTEIN EXO70"/>
    <property type="match status" value="1"/>
</dbReference>
<feature type="region of interest" description="Disordered" evidence="4">
    <location>
        <begin position="1"/>
        <end position="27"/>
    </location>
</feature>
<dbReference type="SUPFAM" id="SSF74788">
    <property type="entry name" value="Cullin repeat-like"/>
    <property type="match status" value="1"/>
</dbReference>
<protein>
    <recommendedName>
        <fullName evidence="3">Exocyst subunit Exo70 family protein</fullName>
    </recommendedName>
</protein>
<gene>
    <name evidence="6" type="ORF">CEPIT_LOCUS18575</name>
</gene>
<dbReference type="GO" id="GO:0006887">
    <property type="term" value="P:exocytosis"/>
    <property type="evidence" value="ECO:0007669"/>
    <property type="project" value="UniProtKB-KW"/>
</dbReference>
<dbReference type="PANTHER" id="PTHR12542:SF17">
    <property type="entry name" value="EXOCYST SUBUNIT EXO70 FAMILY PROTEIN"/>
    <property type="match status" value="1"/>
</dbReference>
<dbReference type="GO" id="GO:0015031">
    <property type="term" value="P:protein transport"/>
    <property type="evidence" value="ECO:0007669"/>
    <property type="project" value="UniProtKB-KW"/>
</dbReference>
<reference evidence="6" key="1">
    <citation type="submission" date="2022-07" db="EMBL/GenBank/DDBJ databases">
        <authorList>
            <person name="Macas J."/>
            <person name="Novak P."/>
            <person name="Neumann P."/>
        </authorList>
    </citation>
    <scope>NUCLEOTIDE SEQUENCE</scope>
</reference>
<dbReference type="Pfam" id="PF20669">
    <property type="entry name" value="Exo70_N"/>
    <property type="match status" value="1"/>
</dbReference>
<feature type="compositionally biased region" description="Low complexity" evidence="4">
    <location>
        <begin position="14"/>
        <end position="27"/>
    </location>
</feature>
<keyword evidence="3" id="KW-0653">Protein transport</keyword>
<feature type="compositionally biased region" description="Polar residues" evidence="4">
    <location>
        <begin position="1"/>
        <end position="10"/>
    </location>
</feature>
<proteinExistence type="inferred from homology"/>
<dbReference type="Pfam" id="PF03081">
    <property type="entry name" value="Exo70_C"/>
    <property type="match status" value="1"/>
</dbReference>
<accession>A0AAV0DT49</accession>
<dbReference type="AlphaFoldDB" id="A0AAV0DT49"/>
<evidence type="ECO:0000256" key="2">
    <source>
        <dbReference type="ARBA" id="ARBA00022448"/>
    </source>
</evidence>
<evidence type="ECO:0000256" key="3">
    <source>
        <dbReference type="RuleBase" id="RU365026"/>
    </source>
</evidence>
<evidence type="ECO:0000256" key="1">
    <source>
        <dbReference type="ARBA" id="ARBA00006756"/>
    </source>
</evidence>
<dbReference type="GO" id="GO:0000145">
    <property type="term" value="C:exocyst"/>
    <property type="evidence" value="ECO:0007669"/>
    <property type="project" value="InterPro"/>
</dbReference>
<comment type="function">
    <text evidence="3">Component of the exocyst complex.</text>
</comment>
<evidence type="ECO:0000313" key="6">
    <source>
        <dbReference type="EMBL" id="CAH9109085.1"/>
    </source>
</evidence>
<dbReference type="Gene3D" id="1.20.1280.170">
    <property type="entry name" value="Exocyst complex component Exo70"/>
    <property type="match status" value="1"/>
</dbReference>
<evidence type="ECO:0000259" key="5">
    <source>
        <dbReference type="Pfam" id="PF03081"/>
    </source>
</evidence>
<evidence type="ECO:0000256" key="4">
    <source>
        <dbReference type="SAM" id="MobiDB-lite"/>
    </source>
</evidence>
<keyword evidence="3" id="KW-0268">Exocytosis</keyword>
<dbReference type="Proteomes" id="UP001152523">
    <property type="component" value="Unassembled WGS sequence"/>
</dbReference>
<organism evidence="6 7">
    <name type="scientific">Cuscuta epithymum</name>
    <dbReference type="NCBI Taxonomy" id="186058"/>
    <lineage>
        <taxon>Eukaryota</taxon>
        <taxon>Viridiplantae</taxon>
        <taxon>Streptophyta</taxon>
        <taxon>Embryophyta</taxon>
        <taxon>Tracheophyta</taxon>
        <taxon>Spermatophyta</taxon>
        <taxon>Magnoliopsida</taxon>
        <taxon>eudicotyledons</taxon>
        <taxon>Gunneridae</taxon>
        <taxon>Pentapetalae</taxon>
        <taxon>asterids</taxon>
        <taxon>lamiids</taxon>
        <taxon>Solanales</taxon>
        <taxon>Convolvulaceae</taxon>
        <taxon>Cuscuteae</taxon>
        <taxon>Cuscuta</taxon>
        <taxon>Cuscuta subgen. Cuscuta</taxon>
    </lineage>
</organism>
<dbReference type="InterPro" id="IPR046364">
    <property type="entry name" value="Exo70_C"/>
</dbReference>
<dbReference type="InterPro" id="IPR004140">
    <property type="entry name" value="Exo70"/>
</dbReference>
<keyword evidence="7" id="KW-1185">Reference proteome</keyword>
<keyword evidence="2 3" id="KW-0813">Transport</keyword>
<name>A0AAV0DT49_9ASTE</name>
<dbReference type="GO" id="GO:0005546">
    <property type="term" value="F:phosphatidylinositol-4,5-bisphosphate binding"/>
    <property type="evidence" value="ECO:0007669"/>
    <property type="project" value="InterPro"/>
</dbReference>
<evidence type="ECO:0000313" key="7">
    <source>
        <dbReference type="Proteomes" id="UP001152523"/>
    </source>
</evidence>
<dbReference type="InterPro" id="IPR016159">
    <property type="entry name" value="Cullin_repeat-like_dom_sf"/>
</dbReference>
<feature type="domain" description="Exocyst complex subunit Exo70 C-terminal" evidence="5">
    <location>
        <begin position="181"/>
        <end position="540"/>
    </location>
</feature>